<dbReference type="HOGENOM" id="CLU_067342_0_0_0"/>
<dbReference type="PRINTS" id="PR00469">
    <property type="entry name" value="PNDRDTASEII"/>
</dbReference>
<reference evidence="3 4" key="1">
    <citation type="journal article" date="2014" name="Genome Announc.">
        <title>Genome Sequence and Methylome of Soil Bacterium Gemmatirosa kalamazoonensis KBS708T, a Member of the Rarely Cultivated Gemmatimonadetes Phylum.</title>
        <authorList>
            <person name="Debruyn J.M."/>
            <person name="Radosevich M."/>
            <person name="Wommack K.E."/>
            <person name="Polson S.W."/>
            <person name="Hauser L.J."/>
            <person name="Fawaz M.N."/>
            <person name="Korlach J."/>
            <person name="Tsai Y.C."/>
        </authorList>
    </citation>
    <scope>NUCLEOTIDE SEQUENCE [LARGE SCALE GENOMIC DNA]</scope>
    <source>
        <strain evidence="3 4">KBS708</strain>
    </source>
</reference>
<dbReference type="Gene3D" id="3.50.50.60">
    <property type="entry name" value="FAD/NAD(P)-binding domain"/>
    <property type="match status" value="1"/>
</dbReference>
<evidence type="ECO:0000313" key="3">
    <source>
        <dbReference type="EMBL" id="AHG90345.1"/>
    </source>
</evidence>
<keyword evidence="2" id="KW-0560">Oxidoreductase</keyword>
<dbReference type="InterPro" id="IPR023856">
    <property type="entry name" value="Bdr"/>
</dbReference>
<name>W0RJ46_9BACT</name>
<protein>
    <submittedName>
        <fullName evidence="3">Bacillithiol biosynthesis thiol disulfide oxidoreductase, YpdA</fullName>
    </submittedName>
</protein>
<dbReference type="NCBIfam" id="TIGR04018">
    <property type="entry name" value="Bthiol_YpdA"/>
    <property type="match status" value="1"/>
</dbReference>
<dbReference type="KEGG" id="gba:J421_2808"/>
<organism evidence="3 4">
    <name type="scientific">Gemmatirosa kalamazoonensis</name>
    <dbReference type="NCBI Taxonomy" id="861299"/>
    <lineage>
        <taxon>Bacteria</taxon>
        <taxon>Pseudomonadati</taxon>
        <taxon>Gemmatimonadota</taxon>
        <taxon>Gemmatimonadia</taxon>
        <taxon>Gemmatimonadales</taxon>
        <taxon>Gemmatimonadaceae</taxon>
        <taxon>Gemmatirosa</taxon>
    </lineage>
</organism>
<dbReference type="GO" id="GO:0016491">
    <property type="term" value="F:oxidoreductase activity"/>
    <property type="evidence" value="ECO:0007669"/>
    <property type="project" value="UniProtKB-KW"/>
</dbReference>
<dbReference type="Proteomes" id="UP000019151">
    <property type="component" value="Chromosome"/>
</dbReference>
<evidence type="ECO:0000313" key="4">
    <source>
        <dbReference type="Proteomes" id="UP000019151"/>
    </source>
</evidence>
<dbReference type="RefSeq" id="WP_025411817.1">
    <property type="nucleotide sequence ID" value="NZ_CP007128.1"/>
</dbReference>
<dbReference type="AlphaFoldDB" id="W0RJ46"/>
<dbReference type="OrthoDB" id="9778740at2"/>
<keyword evidence="4" id="KW-1185">Reference proteome</keyword>
<dbReference type="Pfam" id="PF13738">
    <property type="entry name" value="Pyr_redox_3"/>
    <property type="match status" value="1"/>
</dbReference>
<dbReference type="PANTHER" id="PTHR48105">
    <property type="entry name" value="THIOREDOXIN REDUCTASE 1-RELATED-RELATED"/>
    <property type="match status" value="1"/>
</dbReference>
<dbReference type="InParanoid" id="W0RJ46"/>
<dbReference type="STRING" id="861299.J421_2808"/>
<dbReference type="FunCoup" id="W0RJ46">
    <property type="interactions" value="1"/>
</dbReference>
<evidence type="ECO:0000256" key="1">
    <source>
        <dbReference type="ARBA" id="ARBA00022630"/>
    </source>
</evidence>
<dbReference type="PATRIC" id="fig|861299.3.peg.2860"/>
<evidence type="ECO:0000256" key="2">
    <source>
        <dbReference type="ARBA" id="ARBA00023002"/>
    </source>
</evidence>
<dbReference type="InterPro" id="IPR036188">
    <property type="entry name" value="FAD/NAD-bd_sf"/>
</dbReference>
<keyword evidence="1" id="KW-0285">Flavoprotein</keyword>
<dbReference type="InterPro" id="IPR050097">
    <property type="entry name" value="Ferredoxin-NADP_redctase_2"/>
</dbReference>
<dbReference type="eggNOG" id="COG0492">
    <property type="taxonomic scope" value="Bacteria"/>
</dbReference>
<accession>W0RJ46</accession>
<sequence length="338" mass="36158">MDFVDVVVVGAGPCGLAAAISAMRAGMSVAVLDKGPVCSTITHYPTYATFFSTAEKLSIGGLPFILAETKPTRKEALAYYRGVVRHFAIPVRQYETALAIEGKAPQLVVRSRKRSGTERTTRCRAVIVATGYFGTPNRIGVPGEDLPHVTHTYHEAHEAFEQDVVVVGGGNSAAEAALDLYRTGARVTVVHFGPSWDKRIKPWVLPDITNRIHEGSIAACWNSRVAEIRPESVIVQSADGAQELPADHVYLLTGFAPDTSLLASTGVRIDPATGIPAHDPATFETNVRGVYMVGVLVAGYDANQVFIENGRFHGDRIVAHLTGSGRVGEVLVSADPDS</sequence>
<dbReference type="SUPFAM" id="SSF51905">
    <property type="entry name" value="FAD/NAD(P)-binding domain"/>
    <property type="match status" value="1"/>
</dbReference>
<proteinExistence type="predicted"/>
<dbReference type="EMBL" id="CP007128">
    <property type="protein sequence ID" value="AHG90345.1"/>
    <property type="molecule type" value="Genomic_DNA"/>
</dbReference>
<gene>
    <name evidence="3" type="ORF">J421_2808</name>
</gene>
<dbReference type="PRINTS" id="PR00368">
    <property type="entry name" value="FADPNR"/>
</dbReference>